<proteinExistence type="predicted"/>
<sequence>MQKLNKLWNWPRPIRKTICEVRRPKLPRPKEDLDEDESGVCGYCEPPVSQKGLTSEHMNWMQCETCLIWVHNDCIRQRECDNCGEGTFEVVQEEDEAAEEDETVSVQGEIIEK</sequence>
<protein>
    <submittedName>
        <fullName evidence="2">Uncharacterized protein</fullName>
    </submittedName>
</protein>
<evidence type="ECO:0000313" key="2">
    <source>
        <dbReference type="EMBL" id="RCN32664.1"/>
    </source>
</evidence>
<accession>A0A368FKB0</accession>
<dbReference type="OrthoDB" id="7477068at2759"/>
<gene>
    <name evidence="2" type="ORF">ANCCAN_21525</name>
</gene>
<evidence type="ECO:0000256" key="1">
    <source>
        <dbReference type="SAM" id="MobiDB-lite"/>
    </source>
</evidence>
<dbReference type="Proteomes" id="UP000252519">
    <property type="component" value="Unassembled WGS sequence"/>
</dbReference>
<keyword evidence="3" id="KW-1185">Reference proteome</keyword>
<dbReference type="AlphaFoldDB" id="A0A368FKB0"/>
<dbReference type="EMBL" id="JOJR01001049">
    <property type="protein sequence ID" value="RCN32664.1"/>
    <property type="molecule type" value="Genomic_DNA"/>
</dbReference>
<evidence type="ECO:0000313" key="3">
    <source>
        <dbReference type="Proteomes" id="UP000252519"/>
    </source>
</evidence>
<name>A0A368FKB0_ANCCA</name>
<reference evidence="2 3" key="1">
    <citation type="submission" date="2014-10" db="EMBL/GenBank/DDBJ databases">
        <title>Draft genome of the hookworm Ancylostoma caninum.</title>
        <authorList>
            <person name="Mitreva M."/>
        </authorList>
    </citation>
    <scope>NUCLEOTIDE SEQUENCE [LARGE SCALE GENOMIC DNA]</scope>
    <source>
        <strain evidence="2 3">Baltimore</strain>
    </source>
</reference>
<feature type="compositionally biased region" description="Acidic residues" evidence="1">
    <location>
        <begin position="94"/>
        <end position="103"/>
    </location>
</feature>
<organism evidence="2 3">
    <name type="scientific">Ancylostoma caninum</name>
    <name type="common">Dog hookworm</name>
    <dbReference type="NCBI Taxonomy" id="29170"/>
    <lineage>
        <taxon>Eukaryota</taxon>
        <taxon>Metazoa</taxon>
        <taxon>Ecdysozoa</taxon>
        <taxon>Nematoda</taxon>
        <taxon>Chromadorea</taxon>
        <taxon>Rhabditida</taxon>
        <taxon>Rhabditina</taxon>
        <taxon>Rhabditomorpha</taxon>
        <taxon>Strongyloidea</taxon>
        <taxon>Ancylostomatidae</taxon>
        <taxon>Ancylostomatinae</taxon>
        <taxon>Ancylostoma</taxon>
    </lineage>
</organism>
<feature type="region of interest" description="Disordered" evidence="1">
    <location>
        <begin position="94"/>
        <end position="113"/>
    </location>
</feature>
<comment type="caution">
    <text evidence="2">The sequence shown here is derived from an EMBL/GenBank/DDBJ whole genome shotgun (WGS) entry which is preliminary data.</text>
</comment>